<dbReference type="PANTHER" id="PTHR43873">
    <property type="entry name" value="COBYRINATE A,C-DIAMIDE SYNTHASE"/>
    <property type="match status" value="1"/>
</dbReference>
<comment type="miscellaneous">
    <text evidence="7">The a and c carboxylates of cobyrinate are activated for nucleophilic attack via formation of a phosphorylated intermediate by ATP. CbiA catalyzes first the amidation of the c-carboxylate, and then that of the a-carboxylate.</text>
</comment>
<sequence>MRLPRILLAAGASGSGKTLITCGLLEALKRRGLTPAAFKCGPDYIDPMFHTKVLGIKSRNLDTFFADRETVNYLLAQNGAGSSLAVMEGVMGYYDGVGGISTWAGAYDLADATGTPAVLLVNSKGMSLSLAAYIKGFLEYKADSHIRGVIFNRMSPMLYPRMKKLVEEELGVTCYGYVPEVKDCLLESRHLGLVLPQEVEDLKGRVERLARILEESLDLEGLIRLAETAPELPEGCPQRLDSVLKDGAYPVRVAVARDEAFCFLYEDNLQLLRRLGASLVEFSPLHQKKLPENIQGLLLPGGYPELYARQLSENSSMRESLRRALEEGLVCLAECGGFLYLQQSLEDMEGREWPMVGALGGRGYYTGKLSRFGYLTLKGGMAFGQSVGELPAHEFHYYDTTENGGSFRGEKPLSRRGWDCMVSRENLLAGFPHLYYYGNPRLAGAFLKKCRERKERG</sequence>
<dbReference type="GO" id="GO:0005524">
    <property type="term" value="F:ATP binding"/>
    <property type="evidence" value="ECO:0007669"/>
    <property type="project" value="UniProtKB-UniRule"/>
</dbReference>
<comment type="pathway">
    <text evidence="7">Cofactor biosynthesis; adenosylcobalamin biosynthesis; cob(II)yrinate a,c-diamide from sirohydrochlorin (anaerobic route): step 10/10.</text>
</comment>
<comment type="cofactor">
    <cofactor evidence="1 7">
        <name>Mg(2+)</name>
        <dbReference type="ChEBI" id="CHEBI:18420"/>
    </cofactor>
</comment>
<dbReference type="AlphaFoldDB" id="A0A9D1JGS4"/>
<dbReference type="GO" id="GO:0042242">
    <property type="term" value="F:cobyrinic acid a,c-diamide synthase activity"/>
    <property type="evidence" value="ECO:0007669"/>
    <property type="project" value="UniProtKB-UniRule"/>
</dbReference>
<dbReference type="Proteomes" id="UP000886841">
    <property type="component" value="Unassembled WGS sequence"/>
</dbReference>
<evidence type="ECO:0000256" key="7">
    <source>
        <dbReference type="HAMAP-Rule" id="MF_00027"/>
    </source>
</evidence>
<dbReference type="InterPro" id="IPR029062">
    <property type="entry name" value="Class_I_gatase-like"/>
</dbReference>
<dbReference type="HAMAP" id="MF_00027">
    <property type="entry name" value="CobB_CbiA"/>
    <property type="match status" value="1"/>
</dbReference>
<evidence type="ECO:0000256" key="6">
    <source>
        <dbReference type="ARBA" id="ARBA00022962"/>
    </source>
</evidence>
<keyword evidence="3 7" id="KW-0547">Nucleotide-binding</keyword>
<name>A0A9D1JGS4_9FIRM</name>
<protein>
    <recommendedName>
        <fullName evidence="7">Cobyrinate a,c-diamide synthase</fullName>
        <ecNumber evidence="7">6.3.5.11</ecNumber>
    </recommendedName>
    <alternativeName>
        <fullName evidence="7">Cobyrinic acid a,c-diamide synthetase</fullName>
    </alternativeName>
</protein>
<dbReference type="EMBL" id="DVHU01000091">
    <property type="protein sequence ID" value="HIR93761.1"/>
    <property type="molecule type" value="Genomic_DNA"/>
</dbReference>
<comment type="function">
    <text evidence="7">Catalyzes the ATP-dependent amidation of the two carboxylate groups at positions a and c of cobyrinate, using either L-glutamine or ammonia as the nitrogen source.</text>
</comment>
<evidence type="ECO:0000313" key="11">
    <source>
        <dbReference type="Proteomes" id="UP000886841"/>
    </source>
</evidence>
<feature type="domain" description="CobB/CobQ-like glutamine amidotransferase" evidence="9">
    <location>
        <begin position="252"/>
        <end position="434"/>
    </location>
</feature>
<dbReference type="InterPro" id="IPR027417">
    <property type="entry name" value="P-loop_NTPase"/>
</dbReference>
<evidence type="ECO:0000256" key="2">
    <source>
        <dbReference type="ARBA" id="ARBA00022598"/>
    </source>
</evidence>
<comment type="domain">
    <text evidence="7">Comprises of two domains. The C-terminal domain contains the binding site for glutamine and catalyzes the hydrolysis of this substrate to glutamate and ammonia. The N-terminal domain is anticipated to bind ATP and cobyrinate and catalyzes the ultimate synthesis of the diamide product. The ammonia produced via the glutaminase domain is probably translocated to the adjacent domain via a molecular tunnel, where it reacts with an activated intermediate.</text>
</comment>
<dbReference type="InterPro" id="IPR002586">
    <property type="entry name" value="CobQ/CobB/MinD/ParA_Nub-bd_dom"/>
</dbReference>
<dbReference type="Pfam" id="PF07685">
    <property type="entry name" value="GATase_3"/>
    <property type="match status" value="1"/>
</dbReference>
<dbReference type="PANTHER" id="PTHR43873:SF1">
    <property type="entry name" value="COBYRINATE A,C-DIAMIDE SYNTHASE"/>
    <property type="match status" value="1"/>
</dbReference>
<proteinExistence type="inferred from homology"/>
<comment type="similarity">
    <text evidence="7">Belongs to the CobB/CbiA family.</text>
</comment>
<comment type="caution">
    <text evidence="10">The sequence shown here is derived from an EMBL/GenBank/DDBJ whole genome shotgun (WGS) entry which is preliminary data.</text>
</comment>
<dbReference type="InterPro" id="IPR004484">
    <property type="entry name" value="CbiA/CobB_synth"/>
</dbReference>
<dbReference type="NCBIfam" id="TIGR00379">
    <property type="entry name" value="cobB"/>
    <property type="match status" value="1"/>
</dbReference>
<evidence type="ECO:0000256" key="5">
    <source>
        <dbReference type="ARBA" id="ARBA00022842"/>
    </source>
</evidence>
<dbReference type="Gene3D" id="3.40.50.880">
    <property type="match status" value="1"/>
</dbReference>
<accession>A0A9D1JGS4</accession>
<feature type="active site" description="Nucleophile" evidence="7">
    <location>
        <position position="335"/>
    </location>
</feature>
<feature type="site" description="Increases nucleophilicity of active site Cys" evidence="7">
    <location>
        <position position="433"/>
    </location>
</feature>
<dbReference type="PROSITE" id="PS51274">
    <property type="entry name" value="GATASE_COBBQ"/>
    <property type="match status" value="1"/>
</dbReference>
<keyword evidence="6 7" id="KW-0315">Glutamine amidotransferase</keyword>
<evidence type="ECO:0000256" key="1">
    <source>
        <dbReference type="ARBA" id="ARBA00001946"/>
    </source>
</evidence>
<keyword evidence="2 7" id="KW-0436">Ligase</keyword>
<evidence type="ECO:0000259" key="8">
    <source>
        <dbReference type="Pfam" id="PF01656"/>
    </source>
</evidence>
<dbReference type="SUPFAM" id="SSF52317">
    <property type="entry name" value="Class I glutamine amidotransferase-like"/>
    <property type="match status" value="1"/>
</dbReference>
<dbReference type="GO" id="GO:0009236">
    <property type="term" value="P:cobalamin biosynthetic process"/>
    <property type="evidence" value="ECO:0007669"/>
    <property type="project" value="UniProtKB-UniRule"/>
</dbReference>
<reference evidence="10" key="2">
    <citation type="journal article" date="2021" name="PeerJ">
        <title>Extensive microbial diversity within the chicken gut microbiome revealed by metagenomics and culture.</title>
        <authorList>
            <person name="Gilroy R."/>
            <person name="Ravi A."/>
            <person name="Getino M."/>
            <person name="Pursley I."/>
            <person name="Horton D.L."/>
            <person name="Alikhan N.F."/>
            <person name="Baker D."/>
            <person name="Gharbi K."/>
            <person name="Hall N."/>
            <person name="Watson M."/>
            <person name="Adriaenssens E.M."/>
            <person name="Foster-Nyarko E."/>
            <person name="Jarju S."/>
            <person name="Secka A."/>
            <person name="Antonio M."/>
            <person name="Oren A."/>
            <person name="Chaudhuri R.R."/>
            <person name="La Ragione R."/>
            <person name="Hildebrand F."/>
            <person name="Pallen M.J."/>
        </authorList>
    </citation>
    <scope>NUCLEOTIDE SEQUENCE</scope>
    <source>
        <strain evidence="10">ChiSxjej1B13-7041</strain>
    </source>
</reference>
<dbReference type="Pfam" id="PF01656">
    <property type="entry name" value="CbiA"/>
    <property type="match status" value="1"/>
</dbReference>
<comment type="catalytic activity">
    <reaction evidence="7">
        <text>cob(II)yrinate + 2 L-glutamine + 2 ATP + 2 H2O = cob(II)yrinate a,c diamide + 2 L-glutamate + 2 ADP + 2 phosphate + 2 H(+)</text>
        <dbReference type="Rhea" id="RHEA:26289"/>
        <dbReference type="ChEBI" id="CHEBI:15377"/>
        <dbReference type="ChEBI" id="CHEBI:15378"/>
        <dbReference type="ChEBI" id="CHEBI:29985"/>
        <dbReference type="ChEBI" id="CHEBI:30616"/>
        <dbReference type="ChEBI" id="CHEBI:43474"/>
        <dbReference type="ChEBI" id="CHEBI:58359"/>
        <dbReference type="ChEBI" id="CHEBI:58537"/>
        <dbReference type="ChEBI" id="CHEBI:58894"/>
        <dbReference type="ChEBI" id="CHEBI:456216"/>
        <dbReference type="EC" id="6.3.5.11"/>
    </reaction>
</comment>
<dbReference type="InterPro" id="IPR011698">
    <property type="entry name" value="GATase_3"/>
</dbReference>
<evidence type="ECO:0000256" key="4">
    <source>
        <dbReference type="ARBA" id="ARBA00022840"/>
    </source>
</evidence>
<dbReference type="Gene3D" id="3.40.50.300">
    <property type="entry name" value="P-loop containing nucleotide triphosphate hydrolases"/>
    <property type="match status" value="1"/>
</dbReference>
<dbReference type="SUPFAM" id="SSF52540">
    <property type="entry name" value="P-loop containing nucleoside triphosphate hydrolases"/>
    <property type="match status" value="1"/>
</dbReference>
<keyword evidence="5 7" id="KW-0460">Magnesium</keyword>
<reference evidence="10" key="1">
    <citation type="submission" date="2020-10" db="EMBL/GenBank/DDBJ databases">
        <authorList>
            <person name="Gilroy R."/>
        </authorList>
    </citation>
    <scope>NUCLEOTIDE SEQUENCE</scope>
    <source>
        <strain evidence="10">ChiSxjej1B13-7041</strain>
    </source>
</reference>
<evidence type="ECO:0000313" key="10">
    <source>
        <dbReference type="EMBL" id="HIR93761.1"/>
    </source>
</evidence>
<evidence type="ECO:0000256" key="3">
    <source>
        <dbReference type="ARBA" id="ARBA00022741"/>
    </source>
</evidence>
<dbReference type="CDD" id="cd03130">
    <property type="entry name" value="GATase1_CobB"/>
    <property type="match status" value="1"/>
</dbReference>
<evidence type="ECO:0000259" key="9">
    <source>
        <dbReference type="Pfam" id="PF07685"/>
    </source>
</evidence>
<dbReference type="NCBIfam" id="NF002204">
    <property type="entry name" value="PRK01077.1"/>
    <property type="match status" value="1"/>
</dbReference>
<gene>
    <name evidence="7" type="primary">cbiA</name>
    <name evidence="10" type="ORF">IAB98_10130</name>
</gene>
<feature type="domain" description="CobQ/CobB/MinD/ParA nucleotide binding" evidence="8">
    <location>
        <begin position="6"/>
        <end position="184"/>
    </location>
</feature>
<keyword evidence="7" id="KW-0169">Cobalamin biosynthesis</keyword>
<keyword evidence="4 7" id="KW-0067">ATP-binding</keyword>
<organism evidence="10 11">
    <name type="scientific">Candidatus Egerieimonas intestinavium</name>
    <dbReference type="NCBI Taxonomy" id="2840777"/>
    <lineage>
        <taxon>Bacteria</taxon>
        <taxon>Bacillati</taxon>
        <taxon>Bacillota</taxon>
        <taxon>Clostridia</taxon>
        <taxon>Lachnospirales</taxon>
        <taxon>Lachnospiraceae</taxon>
        <taxon>Lachnospiraceae incertae sedis</taxon>
        <taxon>Candidatus Egerieimonas</taxon>
    </lineage>
</organism>
<dbReference type="EC" id="6.3.5.11" evidence="7"/>